<evidence type="ECO:0000256" key="1">
    <source>
        <dbReference type="SAM" id="MobiDB-lite"/>
    </source>
</evidence>
<feature type="region of interest" description="Disordered" evidence="1">
    <location>
        <begin position="283"/>
        <end position="302"/>
    </location>
</feature>
<evidence type="ECO:0000313" key="3">
    <source>
        <dbReference type="Proteomes" id="UP001521785"/>
    </source>
</evidence>
<dbReference type="Proteomes" id="UP001521785">
    <property type="component" value="Unassembled WGS sequence"/>
</dbReference>
<sequence length="430" mass="48320">MSPTNTNIPVTLCDTLNAYRLPCILTGELSTILTFTTAPLSYALRIIGSEASNTVRVIKIHENSFNAFAITSQADFTELIIWIFEFAIAKETEAQCGQLRPVPRTDSALLSVLRSDATDFLEPFTEARTMVKQGCLLDAIVELFTPFGLRPTLSGDSVSFDAKELKTNELRAGPKIFRLKRSGCKSEVRGGLDLSSCIILLYAGSYGATQATADKKRIYSNKLLEAGYIDELDQDDLMPQKVLLYDLSEAVDQIALVERILLMRDSERKAKAPFEMGKWMGKQGTPRVGIESTPCPERRPKAHAYHRRKATDRASSLRFNIMRDDIDFGKEEEVMKRLRLPPVAKESLLEFALWREQVRVDELLSEGKYKPEAQQIPDLTQHEDKEETVEPSTPPTSPPKHFLAKSWADMVEEDEDDEVELVALDDRIVG</sequence>
<accession>A0ABR3RZT3</accession>
<organism evidence="2 3">
    <name type="scientific">Paraconiothyrium brasiliense</name>
    <dbReference type="NCBI Taxonomy" id="300254"/>
    <lineage>
        <taxon>Eukaryota</taxon>
        <taxon>Fungi</taxon>
        <taxon>Dikarya</taxon>
        <taxon>Ascomycota</taxon>
        <taxon>Pezizomycotina</taxon>
        <taxon>Dothideomycetes</taxon>
        <taxon>Pleosporomycetidae</taxon>
        <taxon>Pleosporales</taxon>
        <taxon>Massarineae</taxon>
        <taxon>Didymosphaeriaceae</taxon>
        <taxon>Paraconiothyrium</taxon>
    </lineage>
</organism>
<gene>
    <name evidence="2" type="ORF">SLS60_001600</name>
</gene>
<protein>
    <submittedName>
        <fullName evidence="2">Uncharacterized protein</fullName>
    </submittedName>
</protein>
<dbReference type="EMBL" id="JAKJXO020000002">
    <property type="protein sequence ID" value="KAL1609935.1"/>
    <property type="molecule type" value="Genomic_DNA"/>
</dbReference>
<proteinExistence type="predicted"/>
<reference evidence="2 3" key="1">
    <citation type="submission" date="2024-02" db="EMBL/GenBank/DDBJ databases">
        <title>De novo assembly and annotation of 12 fungi associated with fruit tree decline syndrome in Ontario, Canada.</title>
        <authorList>
            <person name="Sulman M."/>
            <person name="Ellouze W."/>
            <person name="Ilyukhin E."/>
        </authorList>
    </citation>
    <scope>NUCLEOTIDE SEQUENCE [LARGE SCALE GENOMIC DNA]</scope>
    <source>
        <strain evidence="2 3">M42-189</strain>
    </source>
</reference>
<evidence type="ECO:0000313" key="2">
    <source>
        <dbReference type="EMBL" id="KAL1609935.1"/>
    </source>
</evidence>
<keyword evidence="3" id="KW-1185">Reference proteome</keyword>
<feature type="region of interest" description="Disordered" evidence="1">
    <location>
        <begin position="369"/>
        <end position="402"/>
    </location>
</feature>
<comment type="caution">
    <text evidence="2">The sequence shown here is derived from an EMBL/GenBank/DDBJ whole genome shotgun (WGS) entry which is preliminary data.</text>
</comment>
<name>A0ABR3RZT3_9PLEO</name>